<evidence type="ECO:0000256" key="1">
    <source>
        <dbReference type="ARBA" id="ARBA00006347"/>
    </source>
</evidence>
<name>A0A813KEF7_POLGL</name>
<dbReference type="InterPro" id="IPR036249">
    <property type="entry name" value="Thioredoxin-like_sf"/>
</dbReference>
<dbReference type="InterPro" id="IPR017937">
    <property type="entry name" value="Thioredoxin_CS"/>
</dbReference>
<proteinExistence type="inferred from homology"/>
<dbReference type="GO" id="GO:0006457">
    <property type="term" value="P:protein folding"/>
    <property type="evidence" value="ECO:0007669"/>
    <property type="project" value="TreeGrafter"/>
</dbReference>
<comment type="similarity">
    <text evidence="1">Belongs to the protein disulfide isomerase family.</text>
</comment>
<feature type="compositionally biased region" description="Basic and acidic residues" evidence="3">
    <location>
        <begin position="190"/>
        <end position="207"/>
    </location>
</feature>
<dbReference type="GO" id="GO:0005783">
    <property type="term" value="C:endoplasmic reticulum"/>
    <property type="evidence" value="ECO:0007669"/>
    <property type="project" value="TreeGrafter"/>
</dbReference>
<dbReference type="PANTHER" id="PTHR45672:SF3">
    <property type="entry name" value="THIOREDOXIN DOMAIN-CONTAINING PROTEIN 5"/>
    <property type="match status" value="1"/>
</dbReference>
<feature type="region of interest" description="Disordered" evidence="3">
    <location>
        <begin position="190"/>
        <end position="221"/>
    </location>
</feature>
<protein>
    <recommendedName>
        <fullName evidence="5">Thioredoxin domain-containing protein</fullName>
    </recommendedName>
</protein>
<sequence length="262" mass="28960">MRWGVLSLSLVASLGVSHSIELTSSNWDKETAGKQVFVKFFAPWCGHCKTMKPDWDKLIADFSDSKHAGIYDVDCTVETDLCDQAGVSGYPALKYGDPSDLKALKPYEGERTLESLQKFAEENLGPICAPGSLDACSPEDRELLEGFLKRTADELTGVVKKLERKFGDMGKALTKKSFKLNEKWVEFKEDEDEHSKVKPKKGEEKQQADQTATLGKSRAKLQAEQDTLDKAAAALKEEIKSSGLKLMKLAAKVVRKPGKSDL</sequence>
<accession>A0A813KEF7</accession>
<dbReference type="SUPFAM" id="SSF52833">
    <property type="entry name" value="Thioredoxin-like"/>
    <property type="match status" value="1"/>
</dbReference>
<reference evidence="6" key="1">
    <citation type="submission" date="2021-02" db="EMBL/GenBank/DDBJ databases">
        <authorList>
            <person name="Dougan E. K."/>
            <person name="Rhodes N."/>
            <person name="Thang M."/>
            <person name="Chan C."/>
        </authorList>
    </citation>
    <scope>NUCLEOTIDE SEQUENCE</scope>
</reference>
<evidence type="ECO:0000313" key="7">
    <source>
        <dbReference type="Proteomes" id="UP000626109"/>
    </source>
</evidence>
<organism evidence="6 7">
    <name type="scientific">Polarella glacialis</name>
    <name type="common">Dinoflagellate</name>
    <dbReference type="NCBI Taxonomy" id="89957"/>
    <lineage>
        <taxon>Eukaryota</taxon>
        <taxon>Sar</taxon>
        <taxon>Alveolata</taxon>
        <taxon>Dinophyceae</taxon>
        <taxon>Suessiales</taxon>
        <taxon>Suessiaceae</taxon>
        <taxon>Polarella</taxon>
    </lineage>
</organism>
<dbReference type="PANTHER" id="PTHR45672">
    <property type="entry name" value="PROTEIN DISULFIDE-ISOMERASE C17H9.14C-RELATED"/>
    <property type="match status" value="1"/>
</dbReference>
<dbReference type="Pfam" id="PF00085">
    <property type="entry name" value="Thioredoxin"/>
    <property type="match status" value="1"/>
</dbReference>
<dbReference type="CDD" id="cd02961">
    <property type="entry name" value="PDI_a_family"/>
    <property type="match status" value="1"/>
</dbReference>
<evidence type="ECO:0000313" key="6">
    <source>
        <dbReference type="EMBL" id="CAE8700402.1"/>
    </source>
</evidence>
<dbReference type="PROSITE" id="PS51352">
    <property type="entry name" value="THIOREDOXIN_2"/>
    <property type="match status" value="1"/>
</dbReference>
<evidence type="ECO:0000259" key="5">
    <source>
        <dbReference type="PROSITE" id="PS51352"/>
    </source>
</evidence>
<keyword evidence="2 4" id="KW-0732">Signal</keyword>
<comment type="caution">
    <text evidence="6">The sequence shown here is derived from an EMBL/GenBank/DDBJ whole genome shotgun (WGS) entry which is preliminary data.</text>
</comment>
<feature type="chain" id="PRO_5032527053" description="Thioredoxin domain-containing protein" evidence="4">
    <location>
        <begin position="20"/>
        <end position="262"/>
    </location>
</feature>
<dbReference type="GO" id="GO:0003756">
    <property type="term" value="F:protein disulfide isomerase activity"/>
    <property type="evidence" value="ECO:0007669"/>
    <property type="project" value="TreeGrafter"/>
</dbReference>
<dbReference type="Gene3D" id="3.40.30.10">
    <property type="entry name" value="Glutaredoxin"/>
    <property type="match status" value="1"/>
</dbReference>
<dbReference type="Proteomes" id="UP000626109">
    <property type="component" value="Unassembled WGS sequence"/>
</dbReference>
<dbReference type="PROSITE" id="PS00194">
    <property type="entry name" value="THIOREDOXIN_1"/>
    <property type="match status" value="1"/>
</dbReference>
<dbReference type="InterPro" id="IPR013766">
    <property type="entry name" value="Thioredoxin_domain"/>
</dbReference>
<feature type="domain" description="Thioredoxin" evidence="5">
    <location>
        <begin position="1"/>
        <end position="125"/>
    </location>
</feature>
<dbReference type="AlphaFoldDB" id="A0A813KEF7"/>
<evidence type="ECO:0000256" key="2">
    <source>
        <dbReference type="ARBA" id="ARBA00022729"/>
    </source>
</evidence>
<evidence type="ECO:0000256" key="4">
    <source>
        <dbReference type="SAM" id="SignalP"/>
    </source>
</evidence>
<gene>
    <name evidence="6" type="ORF">PGLA2088_LOCUS31605</name>
</gene>
<feature type="signal peptide" evidence="4">
    <location>
        <begin position="1"/>
        <end position="19"/>
    </location>
</feature>
<evidence type="ECO:0000256" key="3">
    <source>
        <dbReference type="SAM" id="MobiDB-lite"/>
    </source>
</evidence>
<dbReference type="InterPro" id="IPR051063">
    <property type="entry name" value="PDI"/>
</dbReference>
<dbReference type="EMBL" id="CAJNNW010029485">
    <property type="protein sequence ID" value="CAE8700402.1"/>
    <property type="molecule type" value="Genomic_DNA"/>
</dbReference>